<proteinExistence type="predicted"/>
<feature type="transmembrane region" description="Helical" evidence="7">
    <location>
        <begin position="266"/>
        <end position="285"/>
    </location>
</feature>
<protein>
    <submittedName>
        <fullName evidence="8">MATE family efflux transporter</fullName>
    </submittedName>
</protein>
<evidence type="ECO:0000256" key="2">
    <source>
        <dbReference type="ARBA" id="ARBA00022448"/>
    </source>
</evidence>
<reference evidence="8" key="2">
    <citation type="submission" date="2021-04" db="EMBL/GenBank/DDBJ databases">
        <authorList>
            <person name="Gilroy R."/>
        </authorList>
    </citation>
    <scope>NUCLEOTIDE SEQUENCE</scope>
    <source>
        <strain evidence="8">1345</strain>
    </source>
</reference>
<evidence type="ECO:0000256" key="6">
    <source>
        <dbReference type="ARBA" id="ARBA00023136"/>
    </source>
</evidence>
<name>A0A9D1ZV96_9FIRM</name>
<feature type="transmembrane region" description="Helical" evidence="7">
    <location>
        <begin position="384"/>
        <end position="406"/>
    </location>
</feature>
<feature type="transmembrane region" description="Helical" evidence="7">
    <location>
        <begin position="192"/>
        <end position="214"/>
    </location>
</feature>
<feature type="transmembrane region" description="Helical" evidence="7">
    <location>
        <begin position="167"/>
        <end position="186"/>
    </location>
</feature>
<dbReference type="InterPro" id="IPR048279">
    <property type="entry name" value="MdtK-like"/>
</dbReference>
<keyword evidence="2" id="KW-0813">Transport</keyword>
<dbReference type="Pfam" id="PF01554">
    <property type="entry name" value="MatE"/>
    <property type="match status" value="2"/>
</dbReference>
<dbReference type="InterPro" id="IPR002528">
    <property type="entry name" value="MATE_fam"/>
</dbReference>
<dbReference type="EMBL" id="DXCQ01000028">
    <property type="protein sequence ID" value="HIY96822.1"/>
    <property type="molecule type" value="Genomic_DNA"/>
</dbReference>
<dbReference type="AlphaFoldDB" id="A0A9D1ZV96"/>
<dbReference type="GO" id="GO:0042910">
    <property type="term" value="F:xenobiotic transmembrane transporter activity"/>
    <property type="evidence" value="ECO:0007669"/>
    <property type="project" value="InterPro"/>
</dbReference>
<feature type="transmembrane region" description="Helical" evidence="7">
    <location>
        <begin position="315"/>
        <end position="337"/>
    </location>
</feature>
<evidence type="ECO:0000256" key="1">
    <source>
        <dbReference type="ARBA" id="ARBA00004651"/>
    </source>
</evidence>
<evidence type="ECO:0000256" key="3">
    <source>
        <dbReference type="ARBA" id="ARBA00022475"/>
    </source>
</evidence>
<dbReference type="GO" id="GO:0005886">
    <property type="term" value="C:plasma membrane"/>
    <property type="evidence" value="ECO:0007669"/>
    <property type="project" value="UniProtKB-SubCell"/>
</dbReference>
<organism evidence="8 9">
    <name type="scientific">Candidatus Borkfalkia excrementigallinarum</name>
    <dbReference type="NCBI Taxonomy" id="2838506"/>
    <lineage>
        <taxon>Bacteria</taxon>
        <taxon>Bacillati</taxon>
        <taxon>Bacillota</taxon>
        <taxon>Clostridia</taxon>
        <taxon>Christensenellales</taxon>
        <taxon>Christensenellaceae</taxon>
        <taxon>Candidatus Borkfalkia</taxon>
    </lineage>
</organism>
<dbReference type="PANTHER" id="PTHR43823">
    <property type="entry name" value="SPORULATION PROTEIN YKVU"/>
    <property type="match status" value="1"/>
</dbReference>
<dbReference type="Proteomes" id="UP000886750">
    <property type="component" value="Unassembled WGS sequence"/>
</dbReference>
<dbReference type="NCBIfam" id="TIGR00797">
    <property type="entry name" value="matE"/>
    <property type="match status" value="1"/>
</dbReference>
<feature type="transmembrane region" description="Helical" evidence="7">
    <location>
        <begin position="134"/>
        <end position="155"/>
    </location>
</feature>
<dbReference type="InterPro" id="IPR051327">
    <property type="entry name" value="MATE_MepA_subfamily"/>
</dbReference>
<dbReference type="PIRSF" id="PIRSF006603">
    <property type="entry name" value="DinF"/>
    <property type="match status" value="1"/>
</dbReference>
<keyword evidence="6 7" id="KW-0472">Membrane</keyword>
<accession>A0A9D1ZV96</accession>
<keyword evidence="5 7" id="KW-1133">Transmembrane helix</keyword>
<evidence type="ECO:0000256" key="5">
    <source>
        <dbReference type="ARBA" id="ARBA00022989"/>
    </source>
</evidence>
<comment type="subcellular location">
    <subcellularLocation>
        <location evidence="1">Cell membrane</location>
        <topology evidence="1">Multi-pass membrane protein</topology>
    </subcellularLocation>
</comment>
<evidence type="ECO:0000313" key="8">
    <source>
        <dbReference type="EMBL" id="HIY96822.1"/>
    </source>
</evidence>
<evidence type="ECO:0000256" key="4">
    <source>
        <dbReference type="ARBA" id="ARBA00022692"/>
    </source>
</evidence>
<sequence length="446" mass="48000">MEQEKIKDKLGREFFRYVLPSMLAFALSGIYSIADGFFVGNELGDSALTAINVAYPLTAFIQAAGTGIGMGGAILFTLASASSAPEARNKYLGTALILLAFSGLLLTALIFFASPPLLRLFGAEEDILTLAEEYMRFIALGSLFQVFGTGLTPFIRNMGGTVTAMSAMIAGFVTNIVLDYLFVWVFPWGMTGAAVATVIGQAATFGVCLGYLIVKKQKPDFRFGGKCFHFAGKTLVLGLSPFGLAFSPNFMLIFVNFSASAVGGQFALNCFAPVSYAISVVLLLLQGVSDGCQPLVSREFGRDNARGARRVRNMAYVFALAVAAVCIAVMFIVRGGISKVFGASDEVAAEVGNILPLFIAGFLFVAFSRISTAYFYATGNTWRAYIVIYGEPLCLLLLLLLLPNFMGITGTWLSVPLSQALLAAVAVLLIFLYDRGQKRMERLRKE</sequence>
<comment type="caution">
    <text evidence="8">The sequence shown here is derived from an EMBL/GenBank/DDBJ whole genome shotgun (WGS) entry which is preliminary data.</text>
</comment>
<feature type="transmembrane region" description="Helical" evidence="7">
    <location>
        <begin position="91"/>
        <end position="114"/>
    </location>
</feature>
<evidence type="ECO:0000256" key="7">
    <source>
        <dbReference type="SAM" id="Phobius"/>
    </source>
</evidence>
<gene>
    <name evidence="8" type="ORF">H9729_03965</name>
</gene>
<feature type="transmembrane region" description="Helical" evidence="7">
    <location>
        <begin position="14"/>
        <end position="34"/>
    </location>
</feature>
<reference evidence="8" key="1">
    <citation type="journal article" date="2021" name="PeerJ">
        <title>Extensive microbial diversity within the chicken gut microbiome revealed by metagenomics and culture.</title>
        <authorList>
            <person name="Gilroy R."/>
            <person name="Ravi A."/>
            <person name="Getino M."/>
            <person name="Pursley I."/>
            <person name="Horton D.L."/>
            <person name="Alikhan N.F."/>
            <person name="Baker D."/>
            <person name="Gharbi K."/>
            <person name="Hall N."/>
            <person name="Watson M."/>
            <person name="Adriaenssens E.M."/>
            <person name="Foster-Nyarko E."/>
            <person name="Jarju S."/>
            <person name="Secka A."/>
            <person name="Antonio M."/>
            <person name="Oren A."/>
            <person name="Chaudhuri R.R."/>
            <person name="La Ragione R."/>
            <person name="Hildebrand F."/>
            <person name="Pallen M.J."/>
        </authorList>
    </citation>
    <scope>NUCLEOTIDE SEQUENCE</scope>
    <source>
        <strain evidence="8">1345</strain>
    </source>
</reference>
<keyword evidence="3" id="KW-1003">Cell membrane</keyword>
<feature type="transmembrane region" description="Helical" evidence="7">
    <location>
        <begin position="235"/>
        <end position="254"/>
    </location>
</feature>
<feature type="transmembrane region" description="Helical" evidence="7">
    <location>
        <begin position="357"/>
        <end position="377"/>
    </location>
</feature>
<evidence type="ECO:0000313" key="9">
    <source>
        <dbReference type="Proteomes" id="UP000886750"/>
    </source>
</evidence>
<feature type="transmembrane region" description="Helical" evidence="7">
    <location>
        <begin position="54"/>
        <end position="79"/>
    </location>
</feature>
<dbReference type="GO" id="GO:0015297">
    <property type="term" value="F:antiporter activity"/>
    <property type="evidence" value="ECO:0007669"/>
    <property type="project" value="InterPro"/>
</dbReference>
<keyword evidence="4 7" id="KW-0812">Transmembrane</keyword>
<feature type="transmembrane region" description="Helical" evidence="7">
    <location>
        <begin position="412"/>
        <end position="433"/>
    </location>
</feature>
<dbReference type="PANTHER" id="PTHR43823:SF3">
    <property type="entry name" value="MULTIDRUG EXPORT PROTEIN MEPA"/>
    <property type="match status" value="1"/>
</dbReference>